<sequence>MSDYLSEDILRNILARLPVKTLLRFSIRKTVSVPRPTANIRSDLYFEDCFGFGFGFDSINHDYKVSSAFVNGACHWAADSKEWCLEEQCGGELNVIVFFNLAEEKIGEMIVPVICRDDLAVNVIVFDGLLSLVALTGQDYSRGSYSIWQMKEYGDARSWTKLFNIEHLKGQVDDFIGFKKNGELFSLAKEGRANSGRANFLLKDQKWEL</sequence>
<name>A0AAV1QUK5_9ROSI</name>
<reference evidence="1 2" key="1">
    <citation type="submission" date="2024-01" db="EMBL/GenBank/DDBJ databases">
        <authorList>
            <person name="Waweru B."/>
        </authorList>
    </citation>
    <scope>NUCLEOTIDE SEQUENCE [LARGE SCALE GENOMIC DNA]</scope>
</reference>
<dbReference type="EMBL" id="CAWUPB010000850">
    <property type="protein sequence ID" value="CAK7325126.1"/>
    <property type="molecule type" value="Genomic_DNA"/>
</dbReference>
<protein>
    <recommendedName>
        <fullName evidence="3">F-box protein</fullName>
    </recommendedName>
</protein>
<evidence type="ECO:0008006" key="3">
    <source>
        <dbReference type="Google" id="ProtNLM"/>
    </source>
</evidence>
<accession>A0AAV1QUK5</accession>
<proteinExistence type="predicted"/>
<comment type="caution">
    <text evidence="1">The sequence shown here is derived from an EMBL/GenBank/DDBJ whole genome shotgun (WGS) entry which is preliminary data.</text>
</comment>
<evidence type="ECO:0000313" key="2">
    <source>
        <dbReference type="Proteomes" id="UP001314170"/>
    </source>
</evidence>
<organism evidence="1 2">
    <name type="scientific">Dovyalis caffra</name>
    <dbReference type="NCBI Taxonomy" id="77055"/>
    <lineage>
        <taxon>Eukaryota</taxon>
        <taxon>Viridiplantae</taxon>
        <taxon>Streptophyta</taxon>
        <taxon>Embryophyta</taxon>
        <taxon>Tracheophyta</taxon>
        <taxon>Spermatophyta</taxon>
        <taxon>Magnoliopsida</taxon>
        <taxon>eudicotyledons</taxon>
        <taxon>Gunneridae</taxon>
        <taxon>Pentapetalae</taxon>
        <taxon>rosids</taxon>
        <taxon>fabids</taxon>
        <taxon>Malpighiales</taxon>
        <taxon>Salicaceae</taxon>
        <taxon>Flacourtieae</taxon>
        <taxon>Dovyalis</taxon>
    </lineage>
</organism>
<keyword evidence="2" id="KW-1185">Reference proteome</keyword>
<dbReference type="InterPro" id="IPR052361">
    <property type="entry name" value="F-box_domain"/>
</dbReference>
<dbReference type="Proteomes" id="UP001314170">
    <property type="component" value="Unassembled WGS sequence"/>
</dbReference>
<gene>
    <name evidence="1" type="ORF">DCAF_LOCUS2798</name>
</gene>
<dbReference type="PANTHER" id="PTHR31790:SF581">
    <property type="entry name" value="F-BOX PROTEIN INTERACTION DOMAIN PROTEIN"/>
    <property type="match status" value="1"/>
</dbReference>
<evidence type="ECO:0000313" key="1">
    <source>
        <dbReference type="EMBL" id="CAK7325126.1"/>
    </source>
</evidence>
<dbReference type="PANTHER" id="PTHR31790">
    <property type="entry name" value="OS02G0783600 PROTEIN"/>
    <property type="match status" value="1"/>
</dbReference>
<dbReference type="AlphaFoldDB" id="A0AAV1QUK5"/>